<dbReference type="PANTHER" id="PTHR43642">
    <property type="entry name" value="HYBRID SIGNAL TRANSDUCTION HISTIDINE KINASE G"/>
    <property type="match status" value="1"/>
</dbReference>
<proteinExistence type="predicted"/>
<sequence>MAVLTNLIPRLELIIGRQKQTFISGFIENHNLFNSVFCKFLKAISQEKELIILFDDIQWMDSASKKLLMTILQYKALSNCTILLTSINNQFHQVLSGMTASGKLPYLSLHHMKIDNISVQDISDLLYDSFRFSPDLCQKFSKLLHSKTRGNVSFLHQILVKLHSEGLIQFDKGASQWLVNLKK</sequence>
<organism evidence="1 2">
    <name type="scientific">Candidatus Magnetoglobus multicellularis str. Araruama</name>
    <dbReference type="NCBI Taxonomy" id="890399"/>
    <lineage>
        <taxon>Bacteria</taxon>
        <taxon>Pseudomonadati</taxon>
        <taxon>Thermodesulfobacteriota</taxon>
        <taxon>Desulfobacteria</taxon>
        <taxon>Desulfobacterales</taxon>
        <taxon>Desulfobacteraceae</taxon>
        <taxon>Candidatus Magnetoglobus</taxon>
    </lineage>
</organism>
<evidence type="ECO:0000313" key="1">
    <source>
        <dbReference type="EMBL" id="ETR69615.1"/>
    </source>
</evidence>
<dbReference type="EMBL" id="ATBP01000602">
    <property type="protein sequence ID" value="ETR69615.1"/>
    <property type="molecule type" value="Genomic_DNA"/>
</dbReference>
<dbReference type="Proteomes" id="UP000189670">
    <property type="component" value="Unassembled WGS sequence"/>
</dbReference>
<gene>
    <name evidence="1" type="ORF">OMM_03822</name>
</gene>
<dbReference type="InterPro" id="IPR053159">
    <property type="entry name" value="Hybrid_Histidine_Kinase"/>
</dbReference>
<reference evidence="2" key="1">
    <citation type="submission" date="2012-11" db="EMBL/GenBank/DDBJ databases">
        <authorList>
            <person name="Lucero-Rivera Y.E."/>
            <person name="Tovar-Ramirez D."/>
        </authorList>
    </citation>
    <scope>NUCLEOTIDE SEQUENCE [LARGE SCALE GENOMIC DNA]</scope>
    <source>
        <strain evidence="2">Araruama</strain>
    </source>
</reference>
<accession>A0A1V1P4G4</accession>
<protein>
    <recommendedName>
        <fullName evidence="3">Orc1-like AAA ATPase domain-containing protein</fullName>
    </recommendedName>
</protein>
<dbReference type="PANTHER" id="PTHR43642:SF1">
    <property type="entry name" value="HYBRID SIGNAL TRANSDUCTION HISTIDINE KINASE G"/>
    <property type="match status" value="1"/>
</dbReference>
<evidence type="ECO:0000313" key="2">
    <source>
        <dbReference type="Proteomes" id="UP000189670"/>
    </source>
</evidence>
<comment type="caution">
    <text evidence="1">The sequence shown here is derived from an EMBL/GenBank/DDBJ whole genome shotgun (WGS) entry which is preliminary data.</text>
</comment>
<dbReference type="AlphaFoldDB" id="A0A1V1P4G4"/>
<evidence type="ECO:0008006" key="3">
    <source>
        <dbReference type="Google" id="ProtNLM"/>
    </source>
</evidence>
<name>A0A1V1P4G4_9BACT</name>